<name>A0A165DAW6_9APHY</name>
<keyword evidence="1" id="KW-0472">Membrane</keyword>
<keyword evidence="1" id="KW-0812">Transmembrane</keyword>
<dbReference type="OrthoDB" id="2803471at2759"/>
<gene>
    <name evidence="3" type="ORF">LAESUDRAFT_751099</name>
</gene>
<dbReference type="InterPro" id="IPR045340">
    <property type="entry name" value="DUF6533"/>
</dbReference>
<feature type="transmembrane region" description="Helical" evidence="1">
    <location>
        <begin position="179"/>
        <end position="200"/>
    </location>
</feature>
<dbReference type="InParanoid" id="A0A165DAW6"/>
<accession>A0A165DAW6</accession>
<dbReference type="Pfam" id="PF20151">
    <property type="entry name" value="DUF6533"/>
    <property type="match status" value="1"/>
</dbReference>
<feature type="transmembrane region" description="Helical" evidence="1">
    <location>
        <begin position="137"/>
        <end position="158"/>
    </location>
</feature>
<keyword evidence="4" id="KW-1185">Reference proteome</keyword>
<protein>
    <recommendedName>
        <fullName evidence="2">DUF6533 domain-containing protein</fullName>
    </recommendedName>
</protein>
<evidence type="ECO:0000259" key="2">
    <source>
        <dbReference type="Pfam" id="PF20151"/>
    </source>
</evidence>
<sequence length="295" mass="33244">MRMSAEAELASAMIDYYREIDLYVAATALCCYDYGLTLPDEIQYIWKSKLSSVSALFYAFRYTAVFNVIFVVLTLSPTQNWQNDELRNSCTHRYGDECAPHDKRDTTHIFEHLRWRLSIPLANVALDSKYLTKRMQWIIGARVASLCSDAIVMIVTWMKTKSMAVYVQTLSNNSLSKVLVQDTGLYFALLSIANIIGIVLGQYTEIVDPISMVTGSLTSIVMSRLLIDLRKVVFSHHMDDSLSATLKTIAFADGRQDESLEDDLQEHDIACSSDATAADRHEDYHGDHATAEINV</sequence>
<evidence type="ECO:0000256" key="1">
    <source>
        <dbReference type="SAM" id="Phobius"/>
    </source>
</evidence>
<dbReference type="AlphaFoldDB" id="A0A165DAW6"/>
<evidence type="ECO:0000313" key="4">
    <source>
        <dbReference type="Proteomes" id="UP000076871"/>
    </source>
</evidence>
<organism evidence="3 4">
    <name type="scientific">Laetiporus sulphureus 93-53</name>
    <dbReference type="NCBI Taxonomy" id="1314785"/>
    <lineage>
        <taxon>Eukaryota</taxon>
        <taxon>Fungi</taxon>
        <taxon>Dikarya</taxon>
        <taxon>Basidiomycota</taxon>
        <taxon>Agaricomycotina</taxon>
        <taxon>Agaricomycetes</taxon>
        <taxon>Polyporales</taxon>
        <taxon>Laetiporus</taxon>
    </lineage>
</organism>
<evidence type="ECO:0000313" key="3">
    <source>
        <dbReference type="EMBL" id="KZT04456.1"/>
    </source>
</evidence>
<dbReference type="Proteomes" id="UP000076871">
    <property type="component" value="Unassembled WGS sequence"/>
</dbReference>
<reference evidence="3 4" key="1">
    <citation type="journal article" date="2016" name="Mol. Biol. Evol.">
        <title>Comparative Genomics of Early-Diverging Mushroom-Forming Fungi Provides Insights into the Origins of Lignocellulose Decay Capabilities.</title>
        <authorList>
            <person name="Nagy L.G."/>
            <person name="Riley R."/>
            <person name="Tritt A."/>
            <person name="Adam C."/>
            <person name="Daum C."/>
            <person name="Floudas D."/>
            <person name="Sun H."/>
            <person name="Yadav J.S."/>
            <person name="Pangilinan J."/>
            <person name="Larsson K.H."/>
            <person name="Matsuura K."/>
            <person name="Barry K."/>
            <person name="Labutti K."/>
            <person name="Kuo R."/>
            <person name="Ohm R.A."/>
            <person name="Bhattacharya S.S."/>
            <person name="Shirouzu T."/>
            <person name="Yoshinaga Y."/>
            <person name="Martin F.M."/>
            <person name="Grigoriev I.V."/>
            <person name="Hibbett D.S."/>
        </authorList>
    </citation>
    <scope>NUCLEOTIDE SEQUENCE [LARGE SCALE GENOMIC DNA]</scope>
    <source>
        <strain evidence="3 4">93-53</strain>
    </source>
</reference>
<feature type="domain" description="DUF6533" evidence="2">
    <location>
        <begin position="22"/>
        <end position="65"/>
    </location>
</feature>
<dbReference type="EMBL" id="KV427636">
    <property type="protein sequence ID" value="KZT04456.1"/>
    <property type="molecule type" value="Genomic_DNA"/>
</dbReference>
<dbReference type="GeneID" id="63828674"/>
<feature type="transmembrane region" description="Helical" evidence="1">
    <location>
        <begin position="55"/>
        <end position="76"/>
    </location>
</feature>
<keyword evidence="1" id="KW-1133">Transmembrane helix</keyword>
<proteinExistence type="predicted"/>
<dbReference type="RefSeq" id="XP_040762196.1">
    <property type="nucleotide sequence ID" value="XM_040911646.1"/>
</dbReference>